<dbReference type="InterPro" id="IPR025373">
    <property type="entry name" value="DUF4363"/>
</dbReference>
<name>A0A8J6I220_9FIRM</name>
<dbReference type="AlphaFoldDB" id="A0A8J6I220"/>
<accession>A0A8J6I220</accession>
<protein>
    <submittedName>
        <fullName evidence="1">DUF4363 family protein</fullName>
    </submittedName>
</protein>
<organism evidence="1 2">
    <name type="scientific">Capillibacterium thermochitinicola</name>
    <dbReference type="NCBI Taxonomy" id="2699427"/>
    <lineage>
        <taxon>Bacteria</taxon>
        <taxon>Bacillati</taxon>
        <taxon>Bacillota</taxon>
        <taxon>Capillibacterium</taxon>
    </lineage>
</organism>
<dbReference type="Proteomes" id="UP000657177">
    <property type="component" value="Unassembled WGS sequence"/>
</dbReference>
<evidence type="ECO:0000313" key="2">
    <source>
        <dbReference type="Proteomes" id="UP000657177"/>
    </source>
</evidence>
<sequence length="126" mass="14643">MKVFTGVIIFFLFFLAFGWYTEIIIAKQAEVILTELERLATYVKNADQETIATQLQVINQLWVKARNFWVLLIDHHDMDDFEVALARTKAFLDNNAPVLALSGIAELKQIIYRIPDQLRLNLENLF</sequence>
<comment type="caution">
    <text evidence="1">The sequence shown here is derived from an EMBL/GenBank/DDBJ whole genome shotgun (WGS) entry which is preliminary data.</text>
</comment>
<proteinExistence type="predicted"/>
<reference evidence="1" key="1">
    <citation type="submission" date="2020-06" db="EMBL/GenBank/DDBJ databases">
        <title>Novel chitinolytic bacterium.</title>
        <authorList>
            <person name="Ungkulpasvich U."/>
            <person name="Kosugi A."/>
            <person name="Uke A."/>
        </authorList>
    </citation>
    <scope>NUCLEOTIDE SEQUENCE</scope>
    <source>
        <strain evidence="1">UUS1-1</strain>
    </source>
</reference>
<dbReference type="Pfam" id="PF14276">
    <property type="entry name" value="DUF4363"/>
    <property type="match status" value="1"/>
</dbReference>
<keyword evidence="2" id="KW-1185">Reference proteome</keyword>
<dbReference type="EMBL" id="JAAKDE010000008">
    <property type="protein sequence ID" value="MBA2132832.1"/>
    <property type="molecule type" value="Genomic_DNA"/>
</dbReference>
<gene>
    <name evidence="1" type="ORF">G5B42_04640</name>
</gene>
<dbReference type="RefSeq" id="WP_181339283.1">
    <property type="nucleotide sequence ID" value="NZ_JAAKDE010000008.1"/>
</dbReference>
<evidence type="ECO:0000313" key="1">
    <source>
        <dbReference type="EMBL" id="MBA2132832.1"/>
    </source>
</evidence>